<dbReference type="InterPro" id="IPR000313">
    <property type="entry name" value="PWWP_dom"/>
</dbReference>
<evidence type="ECO:0000313" key="8">
    <source>
        <dbReference type="EMBL" id="GFH50819.1"/>
    </source>
</evidence>
<protein>
    <recommendedName>
        <fullName evidence="10">PHD-type domain-containing protein</fullName>
    </recommendedName>
</protein>
<name>A0AAD3CUG5_9STRA</name>
<evidence type="ECO:0000256" key="2">
    <source>
        <dbReference type="ARBA" id="ARBA00022771"/>
    </source>
</evidence>
<accession>A0AAD3CUG5</accession>
<reference evidence="8 9" key="1">
    <citation type="journal article" date="2021" name="Sci. Rep.">
        <title>The genome of the diatom Chaetoceros tenuissimus carries an ancient integrated fragment of an extant virus.</title>
        <authorList>
            <person name="Hongo Y."/>
            <person name="Kimura K."/>
            <person name="Takaki Y."/>
            <person name="Yoshida Y."/>
            <person name="Baba S."/>
            <person name="Kobayashi G."/>
            <person name="Nagasaki K."/>
            <person name="Hano T."/>
            <person name="Tomaru Y."/>
        </authorList>
    </citation>
    <scope>NUCLEOTIDE SEQUENCE [LARGE SCALE GENOMIC DNA]</scope>
    <source>
        <strain evidence="8 9">NIES-3715</strain>
    </source>
</reference>
<evidence type="ECO:0000313" key="9">
    <source>
        <dbReference type="Proteomes" id="UP001054902"/>
    </source>
</evidence>
<feature type="region of interest" description="Disordered" evidence="5">
    <location>
        <begin position="1"/>
        <end position="29"/>
    </location>
</feature>
<gene>
    <name evidence="8" type="ORF">CTEN210_07295</name>
</gene>
<keyword evidence="2 4" id="KW-0863">Zinc-finger</keyword>
<dbReference type="InterPro" id="IPR013083">
    <property type="entry name" value="Znf_RING/FYVE/PHD"/>
</dbReference>
<dbReference type="PANTHER" id="PTHR47162">
    <property type="entry name" value="OS02G0192300 PROTEIN"/>
    <property type="match status" value="1"/>
</dbReference>
<feature type="region of interest" description="Disordered" evidence="5">
    <location>
        <begin position="228"/>
        <end position="330"/>
    </location>
</feature>
<dbReference type="PROSITE" id="PS50016">
    <property type="entry name" value="ZF_PHD_2"/>
    <property type="match status" value="1"/>
</dbReference>
<feature type="compositionally biased region" description="Polar residues" evidence="5">
    <location>
        <begin position="278"/>
        <end position="304"/>
    </location>
</feature>
<evidence type="ECO:0000256" key="4">
    <source>
        <dbReference type="PROSITE-ProRule" id="PRU00146"/>
    </source>
</evidence>
<keyword evidence="1" id="KW-0479">Metal-binding</keyword>
<dbReference type="EMBL" id="BLLK01000040">
    <property type="protein sequence ID" value="GFH50819.1"/>
    <property type="molecule type" value="Genomic_DNA"/>
</dbReference>
<evidence type="ECO:0000256" key="5">
    <source>
        <dbReference type="SAM" id="MobiDB-lite"/>
    </source>
</evidence>
<dbReference type="PROSITE" id="PS01359">
    <property type="entry name" value="ZF_PHD_1"/>
    <property type="match status" value="1"/>
</dbReference>
<dbReference type="GO" id="GO:0008270">
    <property type="term" value="F:zinc ion binding"/>
    <property type="evidence" value="ECO:0007669"/>
    <property type="project" value="UniProtKB-KW"/>
</dbReference>
<feature type="compositionally biased region" description="Basic and acidic residues" evidence="5">
    <location>
        <begin position="254"/>
        <end position="272"/>
    </location>
</feature>
<organism evidence="8 9">
    <name type="scientific">Chaetoceros tenuissimus</name>
    <dbReference type="NCBI Taxonomy" id="426638"/>
    <lineage>
        <taxon>Eukaryota</taxon>
        <taxon>Sar</taxon>
        <taxon>Stramenopiles</taxon>
        <taxon>Ochrophyta</taxon>
        <taxon>Bacillariophyta</taxon>
        <taxon>Coscinodiscophyceae</taxon>
        <taxon>Chaetocerotophycidae</taxon>
        <taxon>Chaetocerotales</taxon>
        <taxon>Chaetocerotaceae</taxon>
        <taxon>Chaetoceros</taxon>
    </lineage>
</organism>
<feature type="compositionally biased region" description="Polar residues" evidence="5">
    <location>
        <begin position="231"/>
        <end position="253"/>
    </location>
</feature>
<sequence>MGIKKRSKSKNASTSKKQTKEALPLTDQQNIDPNEGCRKCGRDDDHAHLLLCEVCEDEYHTYCLDPPLTTVPEGDFICDKCKQHKIFSTNDNLDERVAALPPSYTKRFGEIVWAQGGVGFGFWPACIYDPRLTVGGARKLALKNIGKRHLVYFFGCAEAPFTVLPDSKCIEWETGLLEEYDTGKSARAFGKNRTTMFEWALQVAILENEKPIEFRLDWNHEEDAAVIAAGKSSSSNQNTGTGKRRNSTSSSGEANKKKPKPIDTKTIEKIQGHELLTSPMTATNQDKNRTNTANTANESAQATRKSNRERKPSKSFDNSTPESNSAAKSKNGTVKLTSTISTFCTILVVKGSATDPNLDADTAFASSKNVGFITLPSDTLAKFEDARAAIERDLDEDSFPSRWKFYVPGLGPLSRKQEARYEIIHAMNADSYGDGSRAKPVKLFLVKWE</sequence>
<evidence type="ECO:0000259" key="7">
    <source>
        <dbReference type="PROSITE" id="PS50812"/>
    </source>
</evidence>
<comment type="caution">
    <text evidence="8">The sequence shown here is derived from an EMBL/GenBank/DDBJ whole genome shotgun (WGS) entry which is preliminary data.</text>
</comment>
<dbReference type="CDD" id="cd05162">
    <property type="entry name" value="PWWP"/>
    <property type="match status" value="1"/>
</dbReference>
<dbReference type="Gene3D" id="3.30.40.10">
    <property type="entry name" value="Zinc/RING finger domain, C3HC4 (zinc finger)"/>
    <property type="match status" value="1"/>
</dbReference>
<dbReference type="Gene3D" id="2.30.30.140">
    <property type="match status" value="1"/>
</dbReference>
<dbReference type="InterPro" id="IPR001965">
    <property type="entry name" value="Znf_PHD"/>
</dbReference>
<dbReference type="Proteomes" id="UP001054902">
    <property type="component" value="Unassembled WGS sequence"/>
</dbReference>
<dbReference type="SUPFAM" id="SSF57903">
    <property type="entry name" value="FYVE/PHD zinc finger"/>
    <property type="match status" value="1"/>
</dbReference>
<evidence type="ECO:0008006" key="10">
    <source>
        <dbReference type="Google" id="ProtNLM"/>
    </source>
</evidence>
<evidence type="ECO:0000256" key="3">
    <source>
        <dbReference type="ARBA" id="ARBA00022833"/>
    </source>
</evidence>
<dbReference type="SMART" id="SM00249">
    <property type="entry name" value="PHD"/>
    <property type="match status" value="1"/>
</dbReference>
<evidence type="ECO:0000259" key="6">
    <source>
        <dbReference type="PROSITE" id="PS50016"/>
    </source>
</evidence>
<dbReference type="InterPro" id="IPR019786">
    <property type="entry name" value="Zinc_finger_PHD-type_CS"/>
</dbReference>
<feature type="domain" description="PWWP" evidence="7">
    <location>
        <begin position="108"/>
        <end position="175"/>
    </location>
</feature>
<dbReference type="AlphaFoldDB" id="A0AAD3CUG5"/>
<evidence type="ECO:0000256" key="1">
    <source>
        <dbReference type="ARBA" id="ARBA00022723"/>
    </source>
</evidence>
<proteinExistence type="predicted"/>
<dbReference type="SUPFAM" id="SSF63748">
    <property type="entry name" value="Tudor/PWWP/MBT"/>
    <property type="match status" value="1"/>
</dbReference>
<feature type="compositionally biased region" description="Polar residues" evidence="5">
    <location>
        <begin position="315"/>
        <end position="330"/>
    </location>
</feature>
<dbReference type="PANTHER" id="PTHR47162:SF10">
    <property type="entry name" value="METHYL-CPG-BINDING DOMAIN-CONTAINING PROTEIN 9 ISOFORM X1"/>
    <property type="match status" value="1"/>
</dbReference>
<dbReference type="InterPro" id="IPR019787">
    <property type="entry name" value="Znf_PHD-finger"/>
</dbReference>
<dbReference type="Pfam" id="PF00628">
    <property type="entry name" value="PHD"/>
    <property type="match status" value="1"/>
</dbReference>
<keyword evidence="9" id="KW-1185">Reference proteome</keyword>
<dbReference type="InterPro" id="IPR011011">
    <property type="entry name" value="Znf_FYVE_PHD"/>
</dbReference>
<keyword evidence="3" id="KW-0862">Zinc</keyword>
<feature type="domain" description="PHD-type" evidence="6">
    <location>
        <begin position="34"/>
        <end position="84"/>
    </location>
</feature>
<dbReference type="PROSITE" id="PS50812">
    <property type="entry name" value="PWWP"/>
    <property type="match status" value="1"/>
</dbReference>